<gene>
    <name evidence="8" type="primary">nikR</name>
    <name evidence="8" type="ORF">ENT87_06055</name>
</gene>
<comment type="similarity">
    <text evidence="6">Belongs to the transcriptional regulatory CopG/NikR family.</text>
</comment>
<dbReference type="InterPro" id="IPR013321">
    <property type="entry name" value="Arc_rbn_hlx_hlx"/>
</dbReference>
<evidence type="ECO:0000313" key="8">
    <source>
        <dbReference type="EMBL" id="HGN37091.1"/>
    </source>
</evidence>
<dbReference type="AlphaFoldDB" id="A0A7J3I906"/>
<evidence type="ECO:0000259" key="7">
    <source>
        <dbReference type="Pfam" id="PF08753"/>
    </source>
</evidence>
<proteinExistence type="inferred from homology"/>
<evidence type="ECO:0000256" key="1">
    <source>
        <dbReference type="ARBA" id="ARBA00022596"/>
    </source>
</evidence>
<dbReference type="InterPro" id="IPR014864">
    <property type="entry name" value="TF_NikR_Ni-bd_C"/>
</dbReference>
<dbReference type="GO" id="GO:0003677">
    <property type="term" value="F:DNA binding"/>
    <property type="evidence" value="ECO:0007669"/>
    <property type="project" value="UniProtKB-KW"/>
</dbReference>
<dbReference type="GO" id="GO:0003700">
    <property type="term" value="F:DNA-binding transcription factor activity"/>
    <property type="evidence" value="ECO:0007669"/>
    <property type="project" value="UniProtKB-UniRule"/>
</dbReference>
<dbReference type="PANTHER" id="PTHR34719:SF2">
    <property type="entry name" value="NICKEL-RESPONSIVE REGULATOR"/>
    <property type="match status" value="1"/>
</dbReference>
<feature type="domain" description="Transcription factor NikR nickel binding C-terminal" evidence="7">
    <location>
        <begin position="60"/>
        <end position="135"/>
    </location>
</feature>
<dbReference type="CDD" id="cd22231">
    <property type="entry name" value="RHH_NikR_HicB-like"/>
    <property type="match status" value="1"/>
</dbReference>
<dbReference type="InterPro" id="IPR022988">
    <property type="entry name" value="Ni_resp_reg_NikR"/>
</dbReference>
<comment type="caution">
    <text evidence="8">The sequence shown here is derived from an EMBL/GenBank/DDBJ whole genome shotgun (WGS) entry which is preliminary data.</text>
</comment>
<evidence type="ECO:0000256" key="3">
    <source>
        <dbReference type="ARBA" id="ARBA00023015"/>
    </source>
</evidence>
<dbReference type="EMBL" id="DTAI01000178">
    <property type="protein sequence ID" value="HGN37091.1"/>
    <property type="molecule type" value="Genomic_DNA"/>
</dbReference>
<dbReference type="GO" id="GO:0010045">
    <property type="term" value="P:response to nickel cation"/>
    <property type="evidence" value="ECO:0007669"/>
    <property type="project" value="InterPro"/>
</dbReference>
<keyword evidence="2 6" id="KW-0479">Metal-binding</keyword>
<comment type="function">
    <text evidence="6">Transcriptional regulator.</text>
</comment>
<name>A0A7J3I906_9CREN</name>
<organism evidence="8">
    <name type="scientific">Ignisphaera aggregans</name>
    <dbReference type="NCBI Taxonomy" id="334771"/>
    <lineage>
        <taxon>Archaea</taxon>
        <taxon>Thermoproteota</taxon>
        <taxon>Thermoprotei</taxon>
        <taxon>Desulfurococcales</taxon>
        <taxon>Desulfurococcaceae</taxon>
        <taxon>Ignisphaera</taxon>
    </lineage>
</organism>
<feature type="binding site" evidence="6">
    <location>
        <position position="102"/>
    </location>
    <ligand>
        <name>Ni(2+)</name>
        <dbReference type="ChEBI" id="CHEBI:49786"/>
    </ligand>
</feature>
<reference evidence="8" key="1">
    <citation type="journal article" date="2020" name="mSystems">
        <title>Genome- and Community-Level Interaction Insights into Carbon Utilization and Element Cycling Functions of Hydrothermarchaeota in Hydrothermal Sediment.</title>
        <authorList>
            <person name="Zhou Z."/>
            <person name="Liu Y."/>
            <person name="Xu W."/>
            <person name="Pan J."/>
            <person name="Luo Z.H."/>
            <person name="Li M."/>
        </authorList>
    </citation>
    <scope>NUCLEOTIDE SEQUENCE [LARGE SCALE GENOMIC DNA]</scope>
    <source>
        <strain evidence="8">SpSt-618</strain>
    </source>
</reference>
<accession>A0A7J3I906</accession>
<evidence type="ECO:0000256" key="4">
    <source>
        <dbReference type="ARBA" id="ARBA00023125"/>
    </source>
</evidence>
<feature type="binding site" evidence="6">
    <location>
        <position position="83"/>
    </location>
    <ligand>
        <name>Ni(2+)</name>
        <dbReference type="ChEBI" id="CHEBI:49786"/>
    </ligand>
</feature>
<keyword evidence="3 6" id="KW-0805">Transcription regulation</keyword>
<feature type="binding site" evidence="6">
    <location>
        <position position="96"/>
    </location>
    <ligand>
        <name>Ni(2+)</name>
        <dbReference type="ChEBI" id="CHEBI:49786"/>
    </ligand>
</feature>
<protein>
    <recommendedName>
        <fullName evidence="6">Putative nickel-responsive regulator</fullName>
    </recommendedName>
</protein>
<dbReference type="Gene3D" id="3.30.70.1150">
    <property type="entry name" value="ACT-like. Chain A, domain 2"/>
    <property type="match status" value="1"/>
</dbReference>
<dbReference type="HAMAP" id="MF_00476">
    <property type="entry name" value="NikR"/>
    <property type="match status" value="1"/>
</dbReference>
<sequence>MSDKEKSIGVKFGVYIQRELIEELDRIMLNSGIRNRSKLLQEALRLFIIENRWISSKEVVGSISILYNHDVGDIDKRLTDIQHTFRDIIISSMHIHLDEDTCMLVIAVRGDSQRIKEFLDSIRMLKGTLLVKHSLLAVRNRE</sequence>
<keyword evidence="4 6" id="KW-0238">DNA-binding</keyword>
<keyword evidence="5 6" id="KW-0804">Transcription</keyword>
<comment type="cofactor">
    <cofactor evidence="6">
        <name>Ni(2+)</name>
        <dbReference type="ChEBI" id="CHEBI:49786"/>
    </cofactor>
    <text evidence="6">Binds 1 nickel ion per subunit.</text>
</comment>
<dbReference type="InterPro" id="IPR045865">
    <property type="entry name" value="ACT-like_dom_sf"/>
</dbReference>
<keyword evidence="1 6" id="KW-0533">Nickel</keyword>
<dbReference type="SUPFAM" id="SSF47598">
    <property type="entry name" value="Ribbon-helix-helix"/>
    <property type="match status" value="1"/>
</dbReference>
<feature type="binding site" evidence="6">
    <location>
        <position position="94"/>
    </location>
    <ligand>
        <name>Ni(2+)</name>
        <dbReference type="ChEBI" id="CHEBI:49786"/>
    </ligand>
</feature>
<evidence type="ECO:0000256" key="5">
    <source>
        <dbReference type="ARBA" id="ARBA00023163"/>
    </source>
</evidence>
<dbReference type="Pfam" id="PF08753">
    <property type="entry name" value="NikR_C"/>
    <property type="match status" value="1"/>
</dbReference>
<dbReference type="NCBIfam" id="NF003381">
    <property type="entry name" value="PRK04460.1"/>
    <property type="match status" value="1"/>
</dbReference>
<dbReference type="SUPFAM" id="SSF55021">
    <property type="entry name" value="ACT-like"/>
    <property type="match status" value="1"/>
</dbReference>
<evidence type="ECO:0000256" key="6">
    <source>
        <dbReference type="HAMAP-Rule" id="MF_00476"/>
    </source>
</evidence>
<dbReference type="InterPro" id="IPR010985">
    <property type="entry name" value="Ribbon_hlx_hlx"/>
</dbReference>
<evidence type="ECO:0000256" key="2">
    <source>
        <dbReference type="ARBA" id="ARBA00022723"/>
    </source>
</evidence>
<dbReference type="PANTHER" id="PTHR34719">
    <property type="entry name" value="NICKEL-RESPONSIVE REGULATOR"/>
    <property type="match status" value="1"/>
</dbReference>
<dbReference type="InterPro" id="IPR050192">
    <property type="entry name" value="CopG/NikR_regulator"/>
</dbReference>
<dbReference type="Gene3D" id="1.10.1220.10">
    <property type="entry name" value="Met repressor-like"/>
    <property type="match status" value="1"/>
</dbReference>
<dbReference type="InterPro" id="IPR027271">
    <property type="entry name" value="Acetolactate_synth/TF_NikR_C"/>
</dbReference>
<dbReference type="GO" id="GO:0016151">
    <property type="term" value="F:nickel cation binding"/>
    <property type="evidence" value="ECO:0007669"/>
    <property type="project" value="UniProtKB-UniRule"/>
</dbReference>